<dbReference type="InterPro" id="IPR040025">
    <property type="entry name" value="Znf622/Rei1/Reh1"/>
</dbReference>
<sequence length="364" mass="40267">MSHDELTTTTTAMASLSAFKLSSKQCSTCNVSFDNDGVRRAHSKAPWHVENLRRRVAGLRPIDASAFQASGATLAPQTRDEYSEDSETDASSSSYDSTDDSDVASGDAPEFAAEQCLFCNQRSASFDDSVDHMQKSHGLVIRGIGNLIVDPEALVRYFHLVIYQYRECLYCRSQRRTPEAAQQHMVGRGHCKIDIQTEDSEYRDFFDFSTATNPALSSNSDGSAVHLPSGKIVAGRAAGQVYQKRYHQAASPSAKSHITAAPREHSGNSESTPQDTEFSQVISRSERRETSLTDQLATLSISDRMSLAHLPSSEQRSALATRKKQVDKAGRAELRYRSRLEIIGNRTLQKHFVEDVRAGKLIQL</sequence>
<keyword evidence="3" id="KW-0863">Zinc-finger</keyword>
<organism evidence="3 4">
    <name type="scientific">Immersiella caudata</name>
    <dbReference type="NCBI Taxonomy" id="314043"/>
    <lineage>
        <taxon>Eukaryota</taxon>
        <taxon>Fungi</taxon>
        <taxon>Dikarya</taxon>
        <taxon>Ascomycota</taxon>
        <taxon>Pezizomycotina</taxon>
        <taxon>Sordariomycetes</taxon>
        <taxon>Sordariomycetidae</taxon>
        <taxon>Sordariales</taxon>
        <taxon>Lasiosphaeriaceae</taxon>
        <taxon>Immersiella</taxon>
    </lineage>
</organism>
<proteinExistence type="predicted"/>
<keyword evidence="3" id="KW-0479">Metal-binding</keyword>
<keyword evidence="4" id="KW-1185">Reference proteome</keyword>
<dbReference type="PANTHER" id="PTHR13182">
    <property type="entry name" value="ZINC FINGER PROTEIN 622"/>
    <property type="match status" value="1"/>
</dbReference>
<dbReference type="AlphaFoldDB" id="A0AA39WC88"/>
<evidence type="ECO:0000313" key="4">
    <source>
        <dbReference type="Proteomes" id="UP001175000"/>
    </source>
</evidence>
<dbReference type="Proteomes" id="UP001175000">
    <property type="component" value="Unassembled WGS sequence"/>
</dbReference>
<keyword evidence="3" id="KW-0862">Zinc</keyword>
<feature type="compositionally biased region" description="Polar residues" evidence="1">
    <location>
        <begin position="268"/>
        <end position="283"/>
    </location>
</feature>
<feature type="region of interest" description="Disordered" evidence="1">
    <location>
        <begin position="246"/>
        <end position="289"/>
    </location>
</feature>
<dbReference type="InterPro" id="IPR041661">
    <property type="entry name" value="ZN622/Rei1/Reh1_Znf-C2H2"/>
</dbReference>
<dbReference type="GO" id="GO:0008270">
    <property type="term" value="F:zinc ion binding"/>
    <property type="evidence" value="ECO:0007669"/>
    <property type="project" value="UniProtKB-KW"/>
</dbReference>
<dbReference type="Pfam" id="PF12756">
    <property type="entry name" value="zf-C2H2_2"/>
    <property type="match status" value="1"/>
</dbReference>
<comment type="caution">
    <text evidence="3">The sequence shown here is derived from an EMBL/GenBank/DDBJ whole genome shotgun (WGS) entry which is preliminary data.</text>
</comment>
<gene>
    <name evidence="3" type="ORF">B0T14DRAFT_531574</name>
</gene>
<reference evidence="3" key="1">
    <citation type="submission" date="2023-06" db="EMBL/GenBank/DDBJ databases">
        <title>Genome-scale phylogeny and comparative genomics of the fungal order Sordariales.</title>
        <authorList>
            <consortium name="Lawrence Berkeley National Laboratory"/>
            <person name="Hensen N."/>
            <person name="Bonometti L."/>
            <person name="Westerberg I."/>
            <person name="Brannstrom I.O."/>
            <person name="Guillou S."/>
            <person name="Cros-Aarteil S."/>
            <person name="Calhoun S."/>
            <person name="Haridas S."/>
            <person name="Kuo A."/>
            <person name="Mondo S."/>
            <person name="Pangilinan J."/>
            <person name="Riley R."/>
            <person name="Labutti K."/>
            <person name="Andreopoulos B."/>
            <person name="Lipzen A."/>
            <person name="Chen C."/>
            <person name="Yanf M."/>
            <person name="Daum C."/>
            <person name="Ng V."/>
            <person name="Clum A."/>
            <person name="Steindorff A."/>
            <person name="Ohm R."/>
            <person name="Martin F."/>
            <person name="Silar P."/>
            <person name="Natvig D."/>
            <person name="Lalanne C."/>
            <person name="Gautier V."/>
            <person name="Ament-Velasquez S.L."/>
            <person name="Kruys A."/>
            <person name="Hutchinson M.I."/>
            <person name="Powell A.J."/>
            <person name="Barry K."/>
            <person name="Miller A.N."/>
            <person name="Grigoriev I.V."/>
            <person name="Debuchy R."/>
            <person name="Gladieux P."/>
            <person name="Thoren M.H."/>
            <person name="Johannesson H."/>
        </authorList>
    </citation>
    <scope>NUCLEOTIDE SEQUENCE</scope>
    <source>
        <strain evidence="3">CBS 606.72</strain>
    </source>
</reference>
<evidence type="ECO:0000313" key="3">
    <source>
        <dbReference type="EMBL" id="KAK0612085.1"/>
    </source>
</evidence>
<name>A0AA39WC88_9PEZI</name>
<evidence type="ECO:0000256" key="1">
    <source>
        <dbReference type="SAM" id="MobiDB-lite"/>
    </source>
</evidence>
<protein>
    <submittedName>
        <fullName evidence="3">C2H2 type zinc-finger-domain-containing protein</fullName>
    </submittedName>
</protein>
<evidence type="ECO:0000259" key="2">
    <source>
        <dbReference type="Pfam" id="PF12756"/>
    </source>
</evidence>
<feature type="domain" description="ZN622/Rei1/Reh1 zinc finger C2H2-type" evidence="2">
    <location>
        <begin position="115"/>
        <end position="211"/>
    </location>
</feature>
<dbReference type="GO" id="GO:0030687">
    <property type="term" value="C:preribosome, large subunit precursor"/>
    <property type="evidence" value="ECO:0007669"/>
    <property type="project" value="TreeGrafter"/>
</dbReference>
<dbReference type="PANTHER" id="PTHR13182:SF8">
    <property type="entry name" value="CYTOPLASMIC 60S SUBUNIT BIOGENESIS FACTOR ZNF622"/>
    <property type="match status" value="1"/>
</dbReference>
<accession>A0AA39WC88</accession>
<dbReference type="GO" id="GO:0042273">
    <property type="term" value="P:ribosomal large subunit biogenesis"/>
    <property type="evidence" value="ECO:0007669"/>
    <property type="project" value="TreeGrafter"/>
</dbReference>
<dbReference type="EMBL" id="JAULSU010000007">
    <property type="protein sequence ID" value="KAK0612085.1"/>
    <property type="molecule type" value="Genomic_DNA"/>
</dbReference>
<feature type="region of interest" description="Disordered" evidence="1">
    <location>
        <begin position="73"/>
        <end position="106"/>
    </location>
</feature>